<dbReference type="PANTHER" id="PTHR24419">
    <property type="entry name" value="INTERLEUKIN-1 RECEPTOR-ASSOCIATED KINASE"/>
    <property type="match status" value="1"/>
</dbReference>
<feature type="region of interest" description="Disordered" evidence="9">
    <location>
        <begin position="41"/>
        <end position="65"/>
    </location>
</feature>
<proteinExistence type="predicted"/>
<evidence type="ECO:0000313" key="11">
    <source>
        <dbReference type="EMBL" id="KIY69735.1"/>
    </source>
</evidence>
<accession>A0A0D7BHT3</accession>
<dbReference type="GO" id="GO:0005524">
    <property type="term" value="F:ATP binding"/>
    <property type="evidence" value="ECO:0007669"/>
    <property type="project" value="UniProtKB-KW"/>
</dbReference>
<dbReference type="InterPro" id="IPR000719">
    <property type="entry name" value="Prot_kinase_dom"/>
</dbReference>
<protein>
    <recommendedName>
        <fullName evidence="1">non-specific serine/threonine protein kinase</fullName>
        <ecNumber evidence="1">2.7.11.1</ecNumber>
    </recommendedName>
</protein>
<evidence type="ECO:0000256" key="5">
    <source>
        <dbReference type="ARBA" id="ARBA00022777"/>
    </source>
</evidence>
<feature type="compositionally biased region" description="Basic residues" evidence="9">
    <location>
        <begin position="211"/>
        <end position="220"/>
    </location>
</feature>
<dbReference type="GO" id="GO:0072354">
    <property type="term" value="F:histone H3T3 kinase activity"/>
    <property type="evidence" value="ECO:0007669"/>
    <property type="project" value="TreeGrafter"/>
</dbReference>
<keyword evidence="6" id="KW-0067">ATP-binding</keyword>
<evidence type="ECO:0000256" key="2">
    <source>
        <dbReference type="ARBA" id="ARBA00022527"/>
    </source>
</evidence>
<dbReference type="Proteomes" id="UP000054007">
    <property type="component" value="Unassembled WGS sequence"/>
</dbReference>
<dbReference type="AlphaFoldDB" id="A0A0D7BHT3"/>
<evidence type="ECO:0000256" key="6">
    <source>
        <dbReference type="ARBA" id="ARBA00022840"/>
    </source>
</evidence>
<dbReference type="Gene3D" id="1.10.510.10">
    <property type="entry name" value="Transferase(Phosphotransferase) domain 1"/>
    <property type="match status" value="1"/>
</dbReference>
<evidence type="ECO:0000256" key="1">
    <source>
        <dbReference type="ARBA" id="ARBA00012513"/>
    </source>
</evidence>
<reference evidence="11 12" key="1">
    <citation type="journal article" date="2015" name="Fungal Genet. Biol.">
        <title>Evolution of novel wood decay mechanisms in Agaricales revealed by the genome sequences of Fistulina hepatica and Cylindrobasidium torrendii.</title>
        <authorList>
            <person name="Floudas D."/>
            <person name="Held B.W."/>
            <person name="Riley R."/>
            <person name="Nagy L.G."/>
            <person name="Koehler G."/>
            <person name="Ransdell A.S."/>
            <person name="Younus H."/>
            <person name="Chow J."/>
            <person name="Chiniquy J."/>
            <person name="Lipzen A."/>
            <person name="Tritt A."/>
            <person name="Sun H."/>
            <person name="Haridas S."/>
            <person name="LaButti K."/>
            <person name="Ohm R.A."/>
            <person name="Kues U."/>
            <person name="Blanchette R.A."/>
            <person name="Grigoriev I.V."/>
            <person name="Minto R.E."/>
            <person name="Hibbett D.S."/>
        </authorList>
    </citation>
    <scope>NUCLEOTIDE SEQUENCE [LARGE SCALE GENOMIC DNA]</scope>
    <source>
        <strain evidence="11 12">FP15055 ss-10</strain>
    </source>
</reference>
<keyword evidence="2" id="KW-0723">Serine/threonine-protein kinase</keyword>
<sequence>MLAYRTKQVNCYGKQNRRVVNNSTDKDGVFSPLLDLPKPVPMTSPVKAKMKPREPILHKPSPKAPVRKRIITKSIKPNTTLPNDIVIESLPTKPPLCTPLVTFNPNLPDLKITPPKPRKKPSPSSRRRQSGGLTKSFVPFVEVDISVLDDEGNTLTKEKRRISQGRQTLPTGNEDEDEEDVQPKPRKPRHIVRRKVPESDASDSELETRKAPRKPTRKPPVRCISSSSDSEDDAPPPPIKKPTRRIAPTNQKAAISDELSARAATPPSKRAPPIRTKRKPAGVRAGSPVGPEPAEQLSLPPAPSTPTFDTPTDISYAYLADANVPSRPRQLTPVRLGARRMFPCPPSPSSCGSSDLEEFESQMERLALDDDEQTNRPDYPEYLRPLLEECDQDEIGIHEFSSFISAFPYDPVLLSSGTSSSKLRFRKVGEASFSEVFGIGDVVLKIIPIRNESLDNFDSSALSAQEDDPDKPAPSDARDVLKEVIVTRAMGDVHKIFVKMLKAYVVKGRYPQDLLELWDDYNSEKGSENIRPDAFGLSQVYAILVLPNGGPDLESYNFKLPAKTGWRQASSIFWQVAKGLAHAEQLVSFEHRDLHLGQILVKDLPAASATALRAQVRNHDVASSKEWMDSSAHRVKVTIIDLGLSRMDAGDGSGGEMIHWTPFDDEVFEGEGDYQFAIYRMMRDQNLDEWETFRPLSNVMWLHYLVINLLKYKGLRAPRKNPTSQSGIAERECYECLTDLDQWLSACLSKATAKAKKSVNGKGRRKTTVVGPPSYDDSLSPLCAGEIVEYGVKRTWIRANRV</sequence>
<keyword evidence="4" id="KW-0547">Nucleotide-binding</keyword>
<dbReference type="OrthoDB" id="5327538at2759"/>
<comment type="catalytic activity">
    <reaction evidence="7">
        <text>L-threonyl-[protein] + ATP = O-phospho-L-threonyl-[protein] + ADP + H(+)</text>
        <dbReference type="Rhea" id="RHEA:46608"/>
        <dbReference type="Rhea" id="RHEA-COMP:11060"/>
        <dbReference type="Rhea" id="RHEA-COMP:11605"/>
        <dbReference type="ChEBI" id="CHEBI:15378"/>
        <dbReference type="ChEBI" id="CHEBI:30013"/>
        <dbReference type="ChEBI" id="CHEBI:30616"/>
        <dbReference type="ChEBI" id="CHEBI:61977"/>
        <dbReference type="ChEBI" id="CHEBI:456216"/>
        <dbReference type="EC" id="2.7.11.1"/>
    </reaction>
</comment>
<dbReference type="PROSITE" id="PS50011">
    <property type="entry name" value="PROTEIN_KINASE_DOM"/>
    <property type="match status" value="1"/>
</dbReference>
<keyword evidence="12" id="KW-1185">Reference proteome</keyword>
<dbReference type="SMART" id="SM01331">
    <property type="entry name" value="DUF3635"/>
    <property type="match status" value="1"/>
</dbReference>
<dbReference type="GO" id="GO:0005634">
    <property type="term" value="C:nucleus"/>
    <property type="evidence" value="ECO:0007669"/>
    <property type="project" value="TreeGrafter"/>
</dbReference>
<dbReference type="STRING" id="1314674.A0A0D7BHT3"/>
<organism evidence="11 12">
    <name type="scientific">Cylindrobasidium torrendii FP15055 ss-10</name>
    <dbReference type="NCBI Taxonomy" id="1314674"/>
    <lineage>
        <taxon>Eukaryota</taxon>
        <taxon>Fungi</taxon>
        <taxon>Dikarya</taxon>
        <taxon>Basidiomycota</taxon>
        <taxon>Agaricomycotina</taxon>
        <taxon>Agaricomycetes</taxon>
        <taxon>Agaricomycetidae</taxon>
        <taxon>Agaricales</taxon>
        <taxon>Marasmiineae</taxon>
        <taxon>Physalacriaceae</taxon>
        <taxon>Cylindrobasidium</taxon>
    </lineage>
</organism>
<keyword evidence="5" id="KW-0418">Kinase</keyword>
<evidence type="ECO:0000259" key="10">
    <source>
        <dbReference type="PROSITE" id="PS50011"/>
    </source>
</evidence>
<dbReference type="Pfam" id="PF12330">
    <property type="entry name" value="Haspin_kinase"/>
    <property type="match status" value="1"/>
</dbReference>
<dbReference type="PANTHER" id="PTHR24419:SF18">
    <property type="entry name" value="SERINE_THREONINE-PROTEIN KINASE HASPIN"/>
    <property type="match status" value="1"/>
</dbReference>
<dbReference type="Gene3D" id="3.30.200.20">
    <property type="entry name" value="Phosphorylase Kinase, domain 1"/>
    <property type="match status" value="1"/>
</dbReference>
<evidence type="ECO:0000256" key="8">
    <source>
        <dbReference type="ARBA" id="ARBA00048679"/>
    </source>
</evidence>
<dbReference type="InterPro" id="IPR024604">
    <property type="entry name" value="GSG2_C"/>
</dbReference>
<keyword evidence="3" id="KW-0808">Transferase</keyword>
<dbReference type="GO" id="GO:0005737">
    <property type="term" value="C:cytoplasm"/>
    <property type="evidence" value="ECO:0007669"/>
    <property type="project" value="TreeGrafter"/>
</dbReference>
<feature type="compositionally biased region" description="Basic residues" evidence="9">
    <location>
        <begin position="116"/>
        <end position="129"/>
    </location>
</feature>
<dbReference type="InterPro" id="IPR011009">
    <property type="entry name" value="Kinase-like_dom_sf"/>
</dbReference>
<evidence type="ECO:0000256" key="4">
    <source>
        <dbReference type="ARBA" id="ARBA00022741"/>
    </source>
</evidence>
<feature type="compositionally biased region" description="Basic residues" evidence="9">
    <location>
        <begin position="184"/>
        <end position="194"/>
    </location>
</feature>
<dbReference type="SUPFAM" id="SSF56112">
    <property type="entry name" value="Protein kinase-like (PK-like)"/>
    <property type="match status" value="1"/>
</dbReference>
<dbReference type="EMBL" id="KN880479">
    <property type="protein sequence ID" value="KIY69735.1"/>
    <property type="molecule type" value="Genomic_DNA"/>
</dbReference>
<gene>
    <name evidence="11" type="ORF">CYLTODRAFT_215242</name>
</gene>
<evidence type="ECO:0000313" key="12">
    <source>
        <dbReference type="Proteomes" id="UP000054007"/>
    </source>
</evidence>
<feature type="domain" description="Protein kinase" evidence="10">
    <location>
        <begin position="422"/>
        <end position="802"/>
    </location>
</feature>
<evidence type="ECO:0000256" key="9">
    <source>
        <dbReference type="SAM" id="MobiDB-lite"/>
    </source>
</evidence>
<feature type="region of interest" description="Disordered" evidence="9">
    <location>
        <begin position="100"/>
        <end position="135"/>
    </location>
</feature>
<evidence type="ECO:0000256" key="7">
    <source>
        <dbReference type="ARBA" id="ARBA00047899"/>
    </source>
</evidence>
<dbReference type="GO" id="GO:0035556">
    <property type="term" value="P:intracellular signal transduction"/>
    <property type="evidence" value="ECO:0007669"/>
    <property type="project" value="TreeGrafter"/>
</dbReference>
<comment type="catalytic activity">
    <reaction evidence="8">
        <text>L-seryl-[protein] + ATP = O-phospho-L-seryl-[protein] + ADP + H(+)</text>
        <dbReference type="Rhea" id="RHEA:17989"/>
        <dbReference type="Rhea" id="RHEA-COMP:9863"/>
        <dbReference type="Rhea" id="RHEA-COMP:11604"/>
        <dbReference type="ChEBI" id="CHEBI:15378"/>
        <dbReference type="ChEBI" id="CHEBI:29999"/>
        <dbReference type="ChEBI" id="CHEBI:30616"/>
        <dbReference type="ChEBI" id="CHEBI:83421"/>
        <dbReference type="ChEBI" id="CHEBI:456216"/>
        <dbReference type="EC" id="2.7.11.1"/>
    </reaction>
</comment>
<evidence type="ECO:0000256" key="3">
    <source>
        <dbReference type="ARBA" id="ARBA00022679"/>
    </source>
</evidence>
<dbReference type="GO" id="GO:0000278">
    <property type="term" value="P:mitotic cell cycle"/>
    <property type="evidence" value="ECO:0007669"/>
    <property type="project" value="TreeGrafter"/>
</dbReference>
<name>A0A0D7BHT3_9AGAR</name>
<dbReference type="EC" id="2.7.11.1" evidence="1"/>
<feature type="region of interest" description="Disordered" evidence="9">
    <location>
        <begin position="156"/>
        <end position="307"/>
    </location>
</feature>